<dbReference type="GO" id="GO:0019005">
    <property type="term" value="C:SCF ubiquitin ligase complex"/>
    <property type="evidence" value="ECO:0007669"/>
    <property type="project" value="TreeGrafter"/>
</dbReference>
<accession>A0A5C3Q4V7</accession>
<dbReference type="Gene3D" id="1.20.1280.50">
    <property type="match status" value="1"/>
</dbReference>
<organism evidence="2 3">
    <name type="scientific">Pterulicium gracile</name>
    <dbReference type="NCBI Taxonomy" id="1884261"/>
    <lineage>
        <taxon>Eukaryota</taxon>
        <taxon>Fungi</taxon>
        <taxon>Dikarya</taxon>
        <taxon>Basidiomycota</taxon>
        <taxon>Agaricomycotina</taxon>
        <taxon>Agaricomycetes</taxon>
        <taxon>Agaricomycetidae</taxon>
        <taxon>Agaricales</taxon>
        <taxon>Pleurotineae</taxon>
        <taxon>Pterulaceae</taxon>
        <taxon>Pterulicium</taxon>
    </lineage>
</organism>
<dbReference type="InterPro" id="IPR001810">
    <property type="entry name" value="F-box_dom"/>
</dbReference>
<evidence type="ECO:0000259" key="1">
    <source>
        <dbReference type="Pfam" id="PF12937"/>
    </source>
</evidence>
<dbReference type="PANTHER" id="PTHR16134">
    <property type="entry name" value="F-BOX/TPR REPEAT PROTEIN POF3"/>
    <property type="match status" value="1"/>
</dbReference>
<sequence length="549" mass="60449">LRAALASLDARMSALAMERATLQSHLDTAVRRQAPIYRLPGELLSSIFTMGVLGHPEDSLMVTVLMLVCRGWNRIALETPELWAKIVLVLPSHPTTTANAQAHSLSLSRARQRLIRSKSSPLDITVRFAENVLTQTHSQPEPQAHGPLPPSPEQLLLKAMDIVLPSLWRARCLTLLVPSKALAYRALARCSRESAPVMETLVVKVVRGMWDGGDWELSMREGGGTTGTGVAMPMFNNDTPMLRCVSFSSLNIGWDLGKRSSPQIMQNLRHLSLSGYFNAGSPSVDSLLSVLRTCPELQTLELRNMSDVDIEGCHSPFSDNEDYFGSGSGSGSSSVHLPRLTKLVFNNSGIVRTLLLMHQLTYPSLRSLELSFLQNITPVLDALYETSLTRLPLRVLRVESSWFDIARMGALLRRLNGLRELVFVDVEDMGTLSSTRPWVLPNLSSLTLDSCTAFTWDALRTLVESRLPPDTTPRSMAAIPHQNQPPKYPTSSASAAAAVFASSKASTSAYPLPVPGAKRLSYVDVTRCVQISKEMVQWLRMYVDEVACD</sequence>
<dbReference type="PANTHER" id="PTHR16134:SF148">
    <property type="entry name" value="S-PHASE KINASE-ASSOCIATED PROTEIN 2, ISOFORM A"/>
    <property type="match status" value="1"/>
</dbReference>
<name>A0A5C3Q4V7_9AGAR</name>
<proteinExistence type="predicted"/>
<dbReference type="AlphaFoldDB" id="A0A5C3Q4V7"/>
<dbReference type="Proteomes" id="UP000305067">
    <property type="component" value="Unassembled WGS sequence"/>
</dbReference>
<feature type="domain" description="F-box" evidence="1">
    <location>
        <begin position="37"/>
        <end position="88"/>
    </location>
</feature>
<dbReference type="OrthoDB" id="8048523at2759"/>
<dbReference type="InterPro" id="IPR032675">
    <property type="entry name" value="LRR_dom_sf"/>
</dbReference>
<reference evidence="2 3" key="1">
    <citation type="journal article" date="2019" name="Nat. Ecol. Evol.">
        <title>Megaphylogeny resolves global patterns of mushroom evolution.</title>
        <authorList>
            <person name="Varga T."/>
            <person name="Krizsan K."/>
            <person name="Foldi C."/>
            <person name="Dima B."/>
            <person name="Sanchez-Garcia M."/>
            <person name="Sanchez-Ramirez S."/>
            <person name="Szollosi G.J."/>
            <person name="Szarkandi J.G."/>
            <person name="Papp V."/>
            <person name="Albert L."/>
            <person name="Andreopoulos W."/>
            <person name="Angelini C."/>
            <person name="Antonin V."/>
            <person name="Barry K.W."/>
            <person name="Bougher N.L."/>
            <person name="Buchanan P."/>
            <person name="Buyck B."/>
            <person name="Bense V."/>
            <person name="Catcheside P."/>
            <person name="Chovatia M."/>
            <person name="Cooper J."/>
            <person name="Damon W."/>
            <person name="Desjardin D."/>
            <person name="Finy P."/>
            <person name="Geml J."/>
            <person name="Haridas S."/>
            <person name="Hughes K."/>
            <person name="Justo A."/>
            <person name="Karasinski D."/>
            <person name="Kautmanova I."/>
            <person name="Kiss B."/>
            <person name="Kocsube S."/>
            <person name="Kotiranta H."/>
            <person name="LaButti K.M."/>
            <person name="Lechner B.E."/>
            <person name="Liimatainen K."/>
            <person name="Lipzen A."/>
            <person name="Lukacs Z."/>
            <person name="Mihaltcheva S."/>
            <person name="Morgado L.N."/>
            <person name="Niskanen T."/>
            <person name="Noordeloos M.E."/>
            <person name="Ohm R.A."/>
            <person name="Ortiz-Santana B."/>
            <person name="Ovrebo C."/>
            <person name="Racz N."/>
            <person name="Riley R."/>
            <person name="Savchenko A."/>
            <person name="Shiryaev A."/>
            <person name="Soop K."/>
            <person name="Spirin V."/>
            <person name="Szebenyi C."/>
            <person name="Tomsovsky M."/>
            <person name="Tulloss R.E."/>
            <person name="Uehling J."/>
            <person name="Grigoriev I.V."/>
            <person name="Vagvolgyi C."/>
            <person name="Papp T."/>
            <person name="Martin F.M."/>
            <person name="Miettinen O."/>
            <person name="Hibbett D.S."/>
            <person name="Nagy L.G."/>
        </authorList>
    </citation>
    <scope>NUCLEOTIDE SEQUENCE [LARGE SCALE GENOMIC DNA]</scope>
    <source>
        <strain evidence="2 3">CBS 309.79</strain>
    </source>
</reference>
<evidence type="ECO:0000313" key="3">
    <source>
        <dbReference type="Proteomes" id="UP000305067"/>
    </source>
</evidence>
<keyword evidence="3" id="KW-1185">Reference proteome</keyword>
<dbReference type="Gene3D" id="3.80.10.10">
    <property type="entry name" value="Ribonuclease Inhibitor"/>
    <property type="match status" value="1"/>
</dbReference>
<feature type="non-terminal residue" evidence="2">
    <location>
        <position position="549"/>
    </location>
</feature>
<protein>
    <recommendedName>
        <fullName evidence="1">F-box domain-containing protein</fullName>
    </recommendedName>
</protein>
<dbReference type="Pfam" id="PF12937">
    <property type="entry name" value="F-box-like"/>
    <property type="match status" value="1"/>
</dbReference>
<feature type="non-terminal residue" evidence="2">
    <location>
        <position position="1"/>
    </location>
</feature>
<evidence type="ECO:0000313" key="2">
    <source>
        <dbReference type="EMBL" id="TFK96851.1"/>
    </source>
</evidence>
<dbReference type="EMBL" id="ML178854">
    <property type="protein sequence ID" value="TFK96851.1"/>
    <property type="molecule type" value="Genomic_DNA"/>
</dbReference>
<gene>
    <name evidence="2" type="ORF">BDV98DRAFT_485333</name>
</gene>
<dbReference type="GO" id="GO:0031146">
    <property type="term" value="P:SCF-dependent proteasomal ubiquitin-dependent protein catabolic process"/>
    <property type="evidence" value="ECO:0007669"/>
    <property type="project" value="TreeGrafter"/>
</dbReference>
<dbReference type="SUPFAM" id="SSF52047">
    <property type="entry name" value="RNI-like"/>
    <property type="match status" value="1"/>
</dbReference>